<dbReference type="SMART" id="SM00848">
    <property type="entry name" value="Inhibitor_I29"/>
    <property type="match status" value="1"/>
</dbReference>
<dbReference type="SMART" id="SM00645">
    <property type="entry name" value="Pept_C1"/>
    <property type="match status" value="1"/>
</dbReference>
<reference evidence="10 11" key="2">
    <citation type="submission" date="2024-10" db="EMBL/GenBank/DDBJ databases">
        <authorList>
            <person name="Ryan C."/>
        </authorList>
    </citation>
    <scope>NUCLEOTIDE SEQUENCE [LARGE SCALE GENOMIC DNA]</scope>
</reference>
<dbReference type="PANTHER" id="PTHR12411">
    <property type="entry name" value="CYSTEINE PROTEASE FAMILY C1-RELATED"/>
    <property type="match status" value="1"/>
</dbReference>
<dbReference type="CDD" id="cd02248">
    <property type="entry name" value="Peptidase_C1A"/>
    <property type="match status" value="1"/>
</dbReference>
<dbReference type="Pfam" id="PF00112">
    <property type="entry name" value="Peptidase_C1"/>
    <property type="match status" value="1"/>
</dbReference>
<evidence type="ECO:0000313" key="10">
    <source>
        <dbReference type="EMBL" id="CAL4964025.1"/>
    </source>
</evidence>
<gene>
    <name evidence="10" type="ORF">URODEC1_LOCUS46445</name>
</gene>
<dbReference type="InterPro" id="IPR000668">
    <property type="entry name" value="Peptidase_C1A_C"/>
</dbReference>
<comment type="similarity">
    <text evidence="1">Belongs to the peptidase C1 family.</text>
</comment>
<evidence type="ECO:0000256" key="6">
    <source>
        <dbReference type="ARBA" id="ARBA00023157"/>
    </source>
</evidence>
<keyword evidence="4" id="KW-0378">Hydrolase</keyword>
<dbReference type="PROSITE" id="PS00639">
    <property type="entry name" value="THIOL_PROTEASE_HIS"/>
    <property type="match status" value="1"/>
</dbReference>
<dbReference type="GO" id="GO:0008234">
    <property type="term" value="F:cysteine-type peptidase activity"/>
    <property type="evidence" value="ECO:0007669"/>
    <property type="project" value="UniProtKB-KW"/>
</dbReference>
<dbReference type="PRINTS" id="PR00705">
    <property type="entry name" value="PAPAIN"/>
</dbReference>
<keyword evidence="5" id="KW-0788">Thiol protease</keyword>
<dbReference type="GO" id="GO:0006508">
    <property type="term" value="P:proteolysis"/>
    <property type="evidence" value="ECO:0007669"/>
    <property type="project" value="UniProtKB-KW"/>
</dbReference>
<dbReference type="PROSITE" id="PS00139">
    <property type="entry name" value="THIOL_PROTEASE_CYS"/>
    <property type="match status" value="1"/>
</dbReference>
<dbReference type="SUPFAM" id="SSF54001">
    <property type="entry name" value="Cysteine proteinases"/>
    <property type="match status" value="1"/>
</dbReference>
<dbReference type="InterPro" id="IPR039417">
    <property type="entry name" value="Peptidase_C1A_papain-like"/>
</dbReference>
<dbReference type="InterPro" id="IPR013128">
    <property type="entry name" value="Peptidase_C1A"/>
</dbReference>
<reference evidence="11" key="1">
    <citation type="submission" date="2024-06" db="EMBL/GenBank/DDBJ databases">
        <authorList>
            <person name="Ryan C."/>
        </authorList>
    </citation>
    <scope>NUCLEOTIDE SEQUENCE [LARGE SCALE GENOMIC DNA]</scope>
</reference>
<evidence type="ECO:0000256" key="1">
    <source>
        <dbReference type="ARBA" id="ARBA00008455"/>
    </source>
</evidence>
<dbReference type="InterPro" id="IPR013201">
    <property type="entry name" value="Prot_inhib_I29"/>
</dbReference>
<keyword evidence="11" id="KW-1185">Reference proteome</keyword>
<evidence type="ECO:0000313" key="11">
    <source>
        <dbReference type="Proteomes" id="UP001497457"/>
    </source>
</evidence>
<proteinExistence type="inferred from homology"/>
<keyword evidence="3 7" id="KW-0732">Signal</keyword>
<dbReference type="PROSITE" id="PS00640">
    <property type="entry name" value="THIOL_PROTEASE_ASN"/>
    <property type="match status" value="1"/>
</dbReference>
<dbReference type="InterPro" id="IPR000169">
    <property type="entry name" value="Pept_cys_AS"/>
</dbReference>
<dbReference type="InterPro" id="IPR025660">
    <property type="entry name" value="Pept_his_AS"/>
</dbReference>
<evidence type="ECO:0000256" key="4">
    <source>
        <dbReference type="ARBA" id="ARBA00022801"/>
    </source>
</evidence>
<dbReference type="Gene3D" id="3.90.70.10">
    <property type="entry name" value="Cysteine proteinases"/>
    <property type="match status" value="1"/>
</dbReference>
<dbReference type="Pfam" id="PF08246">
    <property type="entry name" value="Inhibitor_I29"/>
    <property type="match status" value="1"/>
</dbReference>
<keyword evidence="6" id="KW-1015">Disulfide bond</keyword>
<evidence type="ECO:0000256" key="3">
    <source>
        <dbReference type="ARBA" id="ARBA00022729"/>
    </source>
</evidence>
<evidence type="ECO:0000256" key="7">
    <source>
        <dbReference type="SAM" id="SignalP"/>
    </source>
</evidence>
<accession>A0ABC8ZQJ5</accession>
<evidence type="ECO:0000256" key="5">
    <source>
        <dbReference type="ARBA" id="ARBA00022807"/>
    </source>
</evidence>
<evidence type="ECO:0000259" key="9">
    <source>
        <dbReference type="SMART" id="SM00848"/>
    </source>
</evidence>
<keyword evidence="2" id="KW-0645">Protease</keyword>
<feature type="signal peptide" evidence="7">
    <location>
        <begin position="1"/>
        <end position="31"/>
    </location>
</feature>
<dbReference type="InterPro" id="IPR025661">
    <property type="entry name" value="Pept_asp_AS"/>
</dbReference>
<dbReference type="Proteomes" id="UP001497457">
    <property type="component" value="Chromosome 19rd"/>
</dbReference>
<evidence type="ECO:0000256" key="2">
    <source>
        <dbReference type="ARBA" id="ARBA00022670"/>
    </source>
</evidence>
<name>A0ABC8ZQJ5_9POAL</name>
<feature type="domain" description="Peptidase C1A papain C-terminal" evidence="8">
    <location>
        <begin position="156"/>
        <end position="371"/>
    </location>
</feature>
<dbReference type="FunFam" id="3.90.70.10:FF:000067">
    <property type="entry name" value="Senescence-specific cysteine protease"/>
    <property type="match status" value="1"/>
</dbReference>
<dbReference type="AlphaFoldDB" id="A0ABC8ZQJ5"/>
<protein>
    <submittedName>
        <fullName evidence="10">Uncharacterized protein</fullName>
    </submittedName>
</protein>
<evidence type="ECO:0000259" key="8">
    <source>
        <dbReference type="SMART" id="SM00645"/>
    </source>
</evidence>
<feature type="domain" description="Cathepsin propeptide inhibitor" evidence="9">
    <location>
        <begin position="53"/>
        <end position="113"/>
    </location>
</feature>
<dbReference type="EMBL" id="OZ075129">
    <property type="protein sequence ID" value="CAL4964025.1"/>
    <property type="molecule type" value="Genomic_DNA"/>
</dbReference>
<organism evidence="10 11">
    <name type="scientific">Urochloa decumbens</name>
    <dbReference type="NCBI Taxonomy" id="240449"/>
    <lineage>
        <taxon>Eukaryota</taxon>
        <taxon>Viridiplantae</taxon>
        <taxon>Streptophyta</taxon>
        <taxon>Embryophyta</taxon>
        <taxon>Tracheophyta</taxon>
        <taxon>Spermatophyta</taxon>
        <taxon>Magnoliopsida</taxon>
        <taxon>Liliopsida</taxon>
        <taxon>Poales</taxon>
        <taxon>Poaceae</taxon>
        <taxon>PACMAD clade</taxon>
        <taxon>Panicoideae</taxon>
        <taxon>Panicodae</taxon>
        <taxon>Paniceae</taxon>
        <taxon>Melinidinae</taxon>
        <taxon>Urochloa</taxon>
    </lineage>
</organism>
<sequence>MAASSSKRFLPCVLLLVAAAVSLNCCLSATAHSLADGDGAGDNNDDGMMMSRFQQWKAEYSKSYATAEEERHRFQVYASNVRYIESINADAEAAGLTYELGETAYTDLTNDEFMALYTVPPQWQLAADDDGALITTRAGAVDGTGHALVYTNLSAAPASVDWRKKGAVTPAKNQGSCGSCWAFAAVAAVEGINKIRTGKLVSLSEQELVDCDTLDSGCKGGIHFRALQWITSNGGITTEKDYPYKAKQGKCDRSKLPHHAATISGFRRVATNSEAALQNAAAAQPVCVSIEAGGTNFQHYKKGVYNGPCGTKLNHGVTVVGYGQEGKDKYWIVKNSWGANWGDKGFIKMKKNIAGKPEGLCGIAIRPSFPLKK</sequence>
<dbReference type="InterPro" id="IPR038765">
    <property type="entry name" value="Papain-like_cys_pep_sf"/>
</dbReference>
<feature type="chain" id="PRO_5044797476" evidence="7">
    <location>
        <begin position="32"/>
        <end position="373"/>
    </location>
</feature>